<evidence type="ECO:0000259" key="2">
    <source>
        <dbReference type="Pfam" id="PF13598"/>
    </source>
</evidence>
<comment type="caution">
    <text evidence="3">The sequence shown here is derived from an EMBL/GenBank/DDBJ whole genome shotgun (WGS) entry which is preliminary data.</text>
</comment>
<gene>
    <name evidence="3" type="ORF">GGD90_001774</name>
</gene>
<keyword evidence="4" id="KW-1185">Reference proteome</keyword>
<dbReference type="OrthoDB" id="9808067at2"/>
<dbReference type="Proteomes" id="UP000587070">
    <property type="component" value="Unassembled WGS sequence"/>
</dbReference>
<evidence type="ECO:0000313" key="4">
    <source>
        <dbReference type="Proteomes" id="UP000587070"/>
    </source>
</evidence>
<feature type="chain" id="PRO_5032604150" description="DUF4139 domain-containing protein" evidence="1">
    <location>
        <begin position="19"/>
        <end position="467"/>
    </location>
</feature>
<name>A0A840G4U2_RHOTE</name>
<dbReference type="PANTHER" id="PTHR38075">
    <property type="entry name" value="DUF4139 DOMAIN-CONTAINING PROTEIN"/>
    <property type="match status" value="1"/>
</dbReference>
<dbReference type="PANTHER" id="PTHR38075:SF1">
    <property type="entry name" value="DUF4139 DOMAIN-CONTAINING PROTEIN"/>
    <property type="match status" value="1"/>
</dbReference>
<dbReference type="RefSeq" id="WP_153116165.1">
    <property type="nucleotide sequence ID" value="NZ_JACIGE010000005.1"/>
</dbReference>
<dbReference type="AlphaFoldDB" id="A0A840G4U2"/>
<dbReference type="InterPro" id="IPR037291">
    <property type="entry name" value="DUF4139"/>
</dbReference>
<organism evidence="3 4">
    <name type="scientific">Rhodocyclus tenuis</name>
    <name type="common">Rhodospirillum tenue</name>
    <dbReference type="NCBI Taxonomy" id="1066"/>
    <lineage>
        <taxon>Bacteria</taxon>
        <taxon>Pseudomonadati</taxon>
        <taxon>Pseudomonadota</taxon>
        <taxon>Betaproteobacteria</taxon>
        <taxon>Rhodocyclales</taxon>
        <taxon>Rhodocyclaceae</taxon>
        <taxon>Rhodocyclus</taxon>
    </lineage>
</organism>
<reference evidence="3 4" key="1">
    <citation type="submission" date="2020-08" db="EMBL/GenBank/DDBJ databases">
        <title>Genome sequencing of Purple Non-Sulfur Bacteria from various extreme environments.</title>
        <authorList>
            <person name="Mayer M."/>
        </authorList>
    </citation>
    <scope>NUCLEOTIDE SEQUENCE [LARGE SCALE GENOMIC DNA]</scope>
    <source>
        <strain evidence="3 4">2761</strain>
    </source>
</reference>
<evidence type="ECO:0000313" key="3">
    <source>
        <dbReference type="EMBL" id="MBB4247403.1"/>
    </source>
</evidence>
<accession>A0A840G4U2</accession>
<evidence type="ECO:0000256" key="1">
    <source>
        <dbReference type="SAM" id="SignalP"/>
    </source>
</evidence>
<sequence length="467" mass="50889">MMKWTLGFIAATVFAASAAAGTAEIVSGSADRESTAITVYNDDLALIKERRRITLPAGLSRLSLREVSAQLRPETAMLRAIYGRPLTLLEQNFDFDLLTPEKLLEKYVGREVSVLRVHPTTGEERREKATVLAASNGTVLRFADRIETGAPGRIVFDSVPATLRDRPTLSLLLEAAGGSQSLELSYLSGGLSWQADYVANLAADGKSMDLSAWVTLNNHSGASYEEASLQLVAGKLNRAAPARPLLAYAASALRAKAAEVAEESLLDYHLYSFERPTTIADNQSKQLALLSAAGIPVRRDYVLAGADYYYRERSGQIAEKIKPAVFIEFANKGGQLGKPLPAGVIRVYARDSKGGAQFVGEDRIGHTAKNENVRLKLGEAFDISVERKQTSYRKLGETSAESAFHLELRNARDEAVSVRIEEALPGDWEIVQETQKSTKESALLAVWNLSVPANGSATLDYTARVRW</sequence>
<protein>
    <recommendedName>
        <fullName evidence="2">DUF4139 domain-containing protein</fullName>
    </recommendedName>
</protein>
<dbReference type="EMBL" id="JACIGE010000005">
    <property type="protein sequence ID" value="MBB4247403.1"/>
    <property type="molecule type" value="Genomic_DNA"/>
</dbReference>
<feature type="signal peptide" evidence="1">
    <location>
        <begin position="1"/>
        <end position="18"/>
    </location>
</feature>
<keyword evidence="1" id="KW-0732">Signal</keyword>
<proteinExistence type="predicted"/>
<feature type="domain" description="DUF4139" evidence="2">
    <location>
        <begin position="182"/>
        <end position="467"/>
    </location>
</feature>
<dbReference type="Pfam" id="PF13598">
    <property type="entry name" value="DUF4139"/>
    <property type="match status" value="1"/>
</dbReference>